<proteinExistence type="predicted"/>
<organism evidence="1">
    <name type="scientific">Rhizophora mucronata</name>
    <name type="common">Asiatic mangrove</name>
    <dbReference type="NCBI Taxonomy" id="61149"/>
    <lineage>
        <taxon>Eukaryota</taxon>
        <taxon>Viridiplantae</taxon>
        <taxon>Streptophyta</taxon>
        <taxon>Embryophyta</taxon>
        <taxon>Tracheophyta</taxon>
        <taxon>Spermatophyta</taxon>
        <taxon>Magnoliopsida</taxon>
        <taxon>eudicotyledons</taxon>
        <taxon>Gunneridae</taxon>
        <taxon>Pentapetalae</taxon>
        <taxon>rosids</taxon>
        <taxon>fabids</taxon>
        <taxon>Malpighiales</taxon>
        <taxon>Rhizophoraceae</taxon>
        <taxon>Rhizophora</taxon>
    </lineage>
</organism>
<protein>
    <submittedName>
        <fullName evidence="1">Uncharacterized protein</fullName>
    </submittedName>
</protein>
<accession>A0A2P2J9E3</accession>
<name>A0A2P2J9E3_RHIMU</name>
<dbReference type="EMBL" id="GGEC01009633">
    <property type="protein sequence ID" value="MBW90116.1"/>
    <property type="molecule type" value="Transcribed_RNA"/>
</dbReference>
<dbReference type="AlphaFoldDB" id="A0A2P2J9E3"/>
<evidence type="ECO:0000313" key="1">
    <source>
        <dbReference type="EMBL" id="MBW90116.1"/>
    </source>
</evidence>
<reference evidence="1" key="1">
    <citation type="submission" date="2018-02" db="EMBL/GenBank/DDBJ databases">
        <title>Rhizophora mucronata_Transcriptome.</title>
        <authorList>
            <person name="Meera S.P."/>
            <person name="Sreeshan A."/>
            <person name="Augustine A."/>
        </authorList>
    </citation>
    <scope>NUCLEOTIDE SEQUENCE</scope>
    <source>
        <tissue evidence="1">Leaf</tissue>
    </source>
</reference>
<sequence>MRSPTSRVGHIDVEGIDLGSAKVDRNNKLTVAAVNIALASSEQALYNRDNQFQVFSKSFPLIRKVTVLVVLFPSSFTLRTTVPSLSTWQLFGSLHGSHFNPCRNGSMEAAFNGEIPQTPTAGEQEAPAIDFISEINPTAIVLLPKISPTIVLYIEA</sequence>